<comment type="caution">
    <text evidence="1">The sequence shown here is derived from an EMBL/GenBank/DDBJ whole genome shotgun (WGS) entry which is preliminary data.</text>
</comment>
<dbReference type="Proteomes" id="UP000256952">
    <property type="component" value="Chromosome CBM2613_b"/>
</dbReference>
<evidence type="ECO:0000313" key="2">
    <source>
        <dbReference type="Proteomes" id="UP000256952"/>
    </source>
</evidence>
<dbReference type="AlphaFoldDB" id="A0A976G588"/>
<proteinExistence type="predicted"/>
<organism evidence="1 2">
    <name type="scientific">Cupriavidus taiwanensis</name>
    <dbReference type="NCBI Taxonomy" id="164546"/>
    <lineage>
        <taxon>Bacteria</taxon>
        <taxon>Pseudomonadati</taxon>
        <taxon>Pseudomonadota</taxon>
        <taxon>Betaproteobacteria</taxon>
        <taxon>Burkholderiales</taxon>
        <taxon>Burkholderiaceae</taxon>
        <taxon>Cupriavidus</taxon>
    </lineage>
</organism>
<protein>
    <submittedName>
        <fullName evidence="1">Uncharacterized protein</fullName>
    </submittedName>
</protein>
<dbReference type="EMBL" id="OFTH01000047">
    <property type="protein sequence ID" value="SOZ73002.1"/>
    <property type="molecule type" value="Genomic_DNA"/>
</dbReference>
<accession>A0A976G588</accession>
<sequence length="216" mass="23425">MGRLQPCAGTKRSSREMQLRRILGAVALTLFLTMGLGNAGTLPDVVIFAGDSIQIKFPRRDYTRVAENTAAAGSDAENNGVLFDIVLSKRHPSGGNESDTGTVCRETIAACQSIGRGVVPYWLEANGNLRIGSPTASVQEISLAGRPAFEAFHLCAWNQNGVNMPVGGQCYTLVLPLQNKVVSLSFLLGRNAGCLNYERCWRQELKKARWIADNVI</sequence>
<name>A0A976G588_9BURK</name>
<reference evidence="1 2" key="1">
    <citation type="submission" date="2018-01" db="EMBL/GenBank/DDBJ databases">
        <authorList>
            <person name="Clerissi C."/>
        </authorList>
    </citation>
    <scope>NUCLEOTIDE SEQUENCE [LARGE SCALE GENOMIC DNA]</scope>
    <source>
        <strain evidence="1">Cupriavidus taiwanensis STM 8556</strain>
    </source>
</reference>
<gene>
    <name evidence="1" type="ORF">CBM2613_B50144</name>
</gene>
<evidence type="ECO:0000313" key="1">
    <source>
        <dbReference type="EMBL" id="SOZ73002.1"/>
    </source>
</evidence>